<proteinExistence type="predicted"/>
<dbReference type="Proteomes" id="UP001153620">
    <property type="component" value="Chromosome 2"/>
</dbReference>
<evidence type="ECO:0000256" key="5">
    <source>
        <dbReference type="ARBA" id="ARBA00023319"/>
    </source>
</evidence>
<evidence type="ECO:0000313" key="9">
    <source>
        <dbReference type="EMBL" id="CAH1719583.1"/>
    </source>
</evidence>
<dbReference type="PANTHER" id="PTHR11640">
    <property type="entry name" value="NEPHRIN"/>
    <property type="match status" value="1"/>
</dbReference>
<keyword evidence="6" id="KW-0812">Transmembrane</keyword>
<keyword evidence="6" id="KW-1133">Transmembrane helix</keyword>
<protein>
    <recommendedName>
        <fullName evidence="8">Ig-like domain-containing protein</fullName>
    </recommendedName>
</protein>
<dbReference type="InterPro" id="IPR003598">
    <property type="entry name" value="Ig_sub2"/>
</dbReference>
<evidence type="ECO:0000256" key="1">
    <source>
        <dbReference type="ARBA" id="ARBA00004479"/>
    </source>
</evidence>
<feature type="transmembrane region" description="Helical" evidence="6">
    <location>
        <begin position="967"/>
        <end position="994"/>
    </location>
</feature>
<dbReference type="GO" id="GO:0005911">
    <property type="term" value="C:cell-cell junction"/>
    <property type="evidence" value="ECO:0007669"/>
    <property type="project" value="TreeGrafter"/>
</dbReference>
<feature type="chain" id="PRO_5040191958" description="Ig-like domain-containing protein" evidence="7">
    <location>
        <begin position="18"/>
        <end position="1085"/>
    </location>
</feature>
<dbReference type="AlphaFoldDB" id="A0A9P0IYC8"/>
<evidence type="ECO:0000256" key="3">
    <source>
        <dbReference type="ARBA" id="ARBA00023157"/>
    </source>
</evidence>
<evidence type="ECO:0000256" key="7">
    <source>
        <dbReference type="SAM" id="SignalP"/>
    </source>
</evidence>
<feature type="domain" description="Ig-like" evidence="8">
    <location>
        <begin position="782"/>
        <end position="865"/>
    </location>
</feature>
<feature type="domain" description="Ig-like" evidence="8">
    <location>
        <begin position="449"/>
        <end position="570"/>
    </location>
</feature>
<feature type="domain" description="Ig-like" evidence="8">
    <location>
        <begin position="575"/>
        <end position="659"/>
    </location>
</feature>
<feature type="domain" description="Ig-like" evidence="8">
    <location>
        <begin position="28"/>
        <end position="124"/>
    </location>
</feature>
<keyword evidence="4" id="KW-0325">Glycoprotein</keyword>
<dbReference type="SUPFAM" id="SSF48726">
    <property type="entry name" value="Immunoglobulin"/>
    <property type="match status" value="8"/>
</dbReference>
<dbReference type="SMART" id="SM00408">
    <property type="entry name" value="IGc2"/>
    <property type="match status" value="4"/>
</dbReference>
<keyword evidence="7" id="KW-0732">Signal</keyword>
<name>A0A9P0IYC8_9DIPT</name>
<dbReference type="InterPro" id="IPR051275">
    <property type="entry name" value="Cell_adhesion_signaling"/>
</dbReference>
<organism evidence="9 10">
    <name type="scientific">Chironomus riparius</name>
    <dbReference type="NCBI Taxonomy" id="315576"/>
    <lineage>
        <taxon>Eukaryota</taxon>
        <taxon>Metazoa</taxon>
        <taxon>Ecdysozoa</taxon>
        <taxon>Arthropoda</taxon>
        <taxon>Hexapoda</taxon>
        <taxon>Insecta</taxon>
        <taxon>Pterygota</taxon>
        <taxon>Neoptera</taxon>
        <taxon>Endopterygota</taxon>
        <taxon>Diptera</taxon>
        <taxon>Nematocera</taxon>
        <taxon>Chironomoidea</taxon>
        <taxon>Chironomidae</taxon>
        <taxon>Chironominae</taxon>
        <taxon>Chironomus</taxon>
    </lineage>
</organism>
<dbReference type="GO" id="GO:0005886">
    <property type="term" value="C:plasma membrane"/>
    <property type="evidence" value="ECO:0007669"/>
    <property type="project" value="TreeGrafter"/>
</dbReference>
<dbReference type="Pfam" id="PF13895">
    <property type="entry name" value="Ig_2"/>
    <property type="match status" value="1"/>
</dbReference>
<evidence type="ECO:0000256" key="4">
    <source>
        <dbReference type="ARBA" id="ARBA00023180"/>
    </source>
</evidence>
<feature type="domain" description="Ig-like" evidence="8">
    <location>
        <begin position="241"/>
        <end position="341"/>
    </location>
</feature>
<dbReference type="InterPro" id="IPR036179">
    <property type="entry name" value="Ig-like_dom_sf"/>
</dbReference>
<dbReference type="SMART" id="SM00409">
    <property type="entry name" value="IG"/>
    <property type="match status" value="6"/>
</dbReference>
<dbReference type="InterPro" id="IPR013783">
    <property type="entry name" value="Ig-like_fold"/>
</dbReference>
<feature type="domain" description="Ig-like" evidence="8">
    <location>
        <begin position="664"/>
        <end position="775"/>
    </location>
</feature>
<dbReference type="InterPro" id="IPR007110">
    <property type="entry name" value="Ig-like_dom"/>
</dbReference>
<dbReference type="InterPro" id="IPR003599">
    <property type="entry name" value="Ig_sub"/>
</dbReference>
<dbReference type="Pfam" id="PF08205">
    <property type="entry name" value="C2-set_2"/>
    <property type="match status" value="2"/>
</dbReference>
<reference evidence="9" key="1">
    <citation type="submission" date="2022-01" db="EMBL/GenBank/DDBJ databases">
        <authorList>
            <person name="King R."/>
        </authorList>
    </citation>
    <scope>NUCLEOTIDE SEQUENCE</scope>
</reference>
<feature type="signal peptide" evidence="7">
    <location>
        <begin position="1"/>
        <end position="17"/>
    </location>
</feature>
<dbReference type="GO" id="GO:0050839">
    <property type="term" value="F:cell adhesion molecule binding"/>
    <property type="evidence" value="ECO:0007669"/>
    <property type="project" value="TreeGrafter"/>
</dbReference>
<dbReference type="GO" id="GO:0098609">
    <property type="term" value="P:cell-cell adhesion"/>
    <property type="evidence" value="ECO:0007669"/>
    <property type="project" value="TreeGrafter"/>
</dbReference>
<feature type="domain" description="Ig-like" evidence="8">
    <location>
        <begin position="131"/>
        <end position="230"/>
    </location>
</feature>
<feature type="domain" description="Ig-like" evidence="8">
    <location>
        <begin position="352"/>
        <end position="442"/>
    </location>
</feature>
<evidence type="ECO:0000259" key="8">
    <source>
        <dbReference type="PROSITE" id="PS50835"/>
    </source>
</evidence>
<evidence type="ECO:0000256" key="6">
    <source>
        <dbReference type="SAM" id="Phobius"/>
    </source>
</evidence>
<comment type="subcellular location">
    <subcellularLocation>
        <location evidence="1">Membrane</location>
        <topology evidence="1">Single-pass type I membrane protein</topology>
    </subcellularLocation>
</comment>
<keyword evidence="2 6" id="KW-0472">Membrane</keyword>
<dbReference type="PANTHER" id="PTHR11640:SF31">
    <property type="entry name" value="IRREGULAR CHIASM C-ROUGHEST PROTEIN-RELATED"/>
    <property type="match status" value="1"/>
</dbReference>
<dbReference type="Pfam" id="PF13927">
    <property type="entry name" value="Ig_3"/>
    <property type="match status" value="2"/>
</dbReference>
<gene>
    <name evidence="9" type="ORF">CHIRRI_LOCUS6867</name>
</gene>
<dbReference type="Gene3D" id="2.60.40.10">
    <property type="entry name" value="Immunoglobulins"/>
    <property type="match status" value="9"/>
</dbReference>
<evidence type="ECO:0000313" key="10">
    <source>
        <dbReference type="Proteomes" id="UP001153620"/>
    </source>
</evidence>
<dbReference type="InterPro" id="IPR013162">
    <property type="entry name" value="CD80_C2-set"/>
</dbReference>
<feature type="domain" description="Ig-like" evidence="8">
    <location>
        <begin position="870"/>
        <end position="953"/>
    </location>
</feature>
<dbReference type="EMBL" id="OU895878">
    <property type="protein sequence ID" value="CAH1719583.1"/>
    <property type="molecule type" value="Genomic_DNA"/>
</dbReference>
<sequence>MRVLLLLLFVFTQDCYCGDSTTLYISRGTTTHLKCPIDTKNCGELHSVKWFKGLERIGVASGDGSFTQVEGSEKERLRIEFKTGKSVLLEIKSVRIEDEDLYSCEITYLEPTETCDTSDEYKINLSVVVSPSIVSIMHKDGTIIRNGSTIGPLKEGHRLETVCLVHGARPKPIVGWYRNGRKLTHQIPSSDENSGLHDVQSNLSLTLSRHELGSILECRISTTPNESILSMQIYIDLEVRPTKIHLSGVKSHVVEGSKVLLQCQVEGARPAANISWYNSSKLIDELNELTTISTNAHPKSDGTYETVSQMIFTATRFENNALIRCEADNVVMRNEMDKPLHDTIPLEVLYPPLVVVKPDNFTVNETGEFLLFCEYDANPVSLQSVRWLQNHTVLNLNQSRFDGGNPELTALLVRNATREDSGTYVCELSNQVGTGMSERGIVVDVQYKPSVLIRFEPPSPIIENDRVNVTLHCDVVDGNPRKLLKVQWMINGDVLTELPECNDDAFEDGNDDDSSEDYETKIQKNQNYFCFIDPTKILLQNVNREFLGNYSCRGYNAAGWGQKSEQKLLNVYYEPGNASLTVSPPIPLKRKSMTLRCSVDDKGNPPSTRFHWLRGEDPVKDIVSSEWIIDPVSLHSRNNFSCYAINDGGNGTMATINVEVQVAPTFISTLPQYSGFLYSEPKIMLTCRIECVPKCSIYWFLDGEEISNLNERYFINETSIAADTSTGDFESVLSELHFNLSAWSNKRLNILKDSANYTCSSSNNSVGLGVRSVTSFGVEYPPENVTVSQQEVQVVEGRTPPRVLCSASAHPAPKYQWKRWDTNEVFVRNSPVLTFPNGLNRTDKGIYSCIVENKHGNNVANITMNILYAPNCTITRKEEDGEDTLICVADGNPEDYQYIWEFSSENETDINKKLDYKTRNKKSYLILGDVPQKRVYICRSNNTVGTGSQCEISVEGHLLWWNKLWSLAPYIIVSLVVICLIAVIILICIIICLCRRRRKRSSKSMEKSLVDNKPNDPGAEPCENYENLPFHGLQNPPSKSLKPSDFDEELDGVVYADLDDENYGPINYKQASMYQHIKFKRNNQK</sequence>
<reference evidence="9" key="2">
    <citation type="submission" date="2022-10" db="EMBL/GenBank/DDBJ databases">
        <authorList>
            <consortium name="ENA_rothamsted_submissions"/>
            <consortium name="culmorum"/>
            <person name="King R."/>
        </authorList>
    </citation>
    <scope>NUCLEOTIDE SEQUENCE</scope>
</reference>
<keyword evidence="10" id="KW-1185">Reference proteome</keyword>
<keyword evidence="3" id="KW-1015">Disulfide bond</keyword>
<dbReference type="PROSITE" id="PS50835">
    <property type="entry name" value="IG_LIKE"/>
    <property type="match status" value="9"/>
</dbReference>
<keyword evidence="5" id="KW-0393">Immunoglobulin domain</keyword>
<accession>A0A9P0IYC8</accession>
<evidence type="ECO:0000256" key="2">
    <source>
        <dbReference type="ARBA" id="ARBA00023136"/>
    </source>
</evidence>